<gene>
    <name evidence="2" type="ORF">ND2E_4125</name>
</gene>
<dbReference type="Proteomes" id="UP000029843">
    <property type="component" value="Unassembled WGS sequence"/>
</dbReference>
<dbReference type="Pfam" id="PF16153">
    <property type="entry name" value="DUF4861"/>
    <property type="match status" value="1"/>
</dbReference>
<dbReference type="RefSeq" id="WP_033078332.1">
    <property type="nucleotide sequence ID" value="NZ_JQED01000047.1"/>
</dbReference>
<evidence type="ECO:0000313" key="2">
    <source>
        <dbReference type="EMBL" id="KGJ88289.1"/>
    </source>
</evidence>
<dbReference type="OrthoDB" id="9800230at2"/>
<name>A0A099KC30_COLPS</name>
<evidence type="ECO:0000313" key="3">
    <source>
        <dbReference type="Proteomes" id="UP000029843"/>
    </source>
</evidence>
<keyword evidence="1" id="KW-0732">Signal</keyword>
<organism evidence="2 3">
    <name type="scientific">Colwellia psychrerythraea</name>
    <name type="common">Vibrio psychroerythus</name>
    <dbReference type="NCBI Taxonomy" id="28229"/>
    <lineage>
        <taxon>Bacteria</taxon>
        <taxon>Pseudomonadati</taxon>
        <taxon>Pseudomonadota</taxon>
        <taxon>Gammaproteobacteria</taxon>
        <taxon>Alteromonadales</taxon>
        <taxon>Colwelliaceae</taxon>
        <taxon>Colwellia</taxon>
    </lineage>
</organism>
<dbReference type="InterPro" id="IPR032342">
    <property type="entry name" value="DUF4861"/>
</dbReference>
<dbReference type="PATRIC" id="fig|28229.4.peg.3463"/>
<feature type="chain" id="PRO_5001948483" description="DUF4861 domain-containing protein" evidence="1">
    <location>
        <begin position="24"/>
        <end position="315"/>
    </location>
</feature>
<evidence type="ECO:0008006" key="4">
    <source>
        <dbReference type="Google" id="ProtNLM"/>
    </source>
</evidence>
<proteinExistence type="predicted"/>
<accession>A0A099KC30</accession>
<evidence type="ECO:0000256" key="1">
    <source>
        <dbReference type="SAM" id="SignalP"/>
    </source>
</evidence>
<dbReference type="EMBL" id="JQED01000047">
    <property type="protein sequence ID" value="KGJ88289.1"/>
    <property type="molecule type" value="Genomic_DNA"/>
</dbReference>
<feature type="signal peptide" evidence="1">
    <location>
        <begin position="1"/>
        <end position="23"/>
    </location>
</feature>
<dbReference type="PROSITE" id="PS51257">
    <property type="entry name" value="PROKAR_LIPOPROTEIN"/>
    <property type="match status" value="1"/>
</dbReference>
<comment type="caution">
    <text evidence="2">The sequence shown here is derived from an EMBL/GenBank/DDBJ whole genome shotgun (WGS) entry which is preliminary data.</text>
</comment>
<protein>
    <recommendedName>
        <fullName evidence="4">DUF4861 domain-containing protein</fullName>
    </recommendedName>
</protein>
<dbReference type="AlphaFoldDB" id="A0A099KC30"/>
<sequence precursor="true">MKTTPKYLLLAVSAALTIGCAQQATTETSPSLAKKTTTYNKLVKKEQQVVKAYAKFVSIREDDFAWENDRVAFRVYGPSSLATPNKAASGVDCWLKRVDYSIIDKWYDNYQNNVSYHKDWGEGHDPYHTGISRGTGGTALWIDGTPYPAGTYSASRIIDDNPSKVVFELDYVWQTKLGQVSETKQISLALGSQLFEVTSSFLLNGQPAKNISIAIGIATHDELANVSLDKESGWVAAWEKLAGYHLGTGVVMAPELVDDIIHLPSTKRDESHIWLISHTNAQGKLSYAAGYGWERAELFTTEKKWQEYLSTYPIK</sequence>
<reference evidence="2 3" key="1">
    <citation type="submission" date="2014-08" db="EMBL/GenBank/DDBJ databases">
        <title>Genomic and Phenotypic Diversity of Colwellia psychrerythraea strains from Disparate Marine Basins.</title>
        <authorList>
            <person name="Techtmann S.M."/>
            <person name="Stelling S.C."/>
            <person name="Utturkar S.M."/>
            <person name="Alshibli N."/>
            <person name="Harris A."/>
            <person name="Brown S.D."/>
            <person name="Hazen T.C."/>
        </authorList>
    </citation>
    <scope>NUCLEOTIDE SEQUENCE [LARGE SCALE GENOMIC DNA]</scope>
    <source>
        <strain evidence="2 3">ND2E</strain>
    </source>
</reference>